<dbReference type="OrthoDB" id="9812260at2"/>
<evidence type="ECO:0000259" key="4">
    <source>
        <dbReference type="PROSITE" id="PS50112"/>
    </source>
</evidence>
<feature type="transmembrane region" description="Helical" evidence="3">
    <location>
        <begin position="303"/>
        <end position="323"/>
    </location>
</feature>
<dbReference type="CDD" id="cd12915">
    <property type="entry name" value="PDC2_DGC_like"/>
    <property type="match status" value="1"/>
</dbReference>
<comment type="caution">
    <text evidence="7">The sequence shown here is derived from an EMBL/GenBank/DDBJ whole genome shotgun (WGS) entry which is preliminary data.</text>
</comment>
<dbReference type="PANTHER" id="PTHR45138:SF9">
    <property type="entry name" value="DIGUANYLATE CYCLASE DGCM-RELATED"/>
    <property type="match status" value="1"/>
</dbReference>
<evidence type="ECO:0000256" key="3">
    <source>
        <dbReference type="SAM" id="Phobius"/>
    </source>
</evidence>
<sequence length="623" mass="67593">MVDEVNVARGSLTAKGGWLSIAVIWTALLLLTIHVYIDLSRSYADARERGIRLATSYVRLVAEHALGTFERADMVLEQAVKLPTTADMAASKSLDPMRRRDLESRLVALQSKATAIVSMTMTDQDGTVFVNSVGTPPGGSLGDRGYFLELKAGPGDGPVVSEVVKGRVSNKWGIQVARRIVGPKGEFAGMVVANIGMTSYMEGFYGGLALGPGSVVSLRDGKHRLLVRHPVSESLFGKVIKSDGAAQILDSGDDEGWFDSVSPIDGAKRVAAIRKLPKYDIYAVVGIAESEVMGAWSKSRDQAIIILALALLVAVVATVMSYWKGQLDKTLGAQLSFQDALLETLPIPIFARDRDGRFVTCNMAYESFFGRPRASLSGRTIFEVFPADVAQSYAASDNEIMLGAGNKTYETDLARADGSVRKVIIDKARYDDAEGKPAGIVGTVIDITERQTMETELRRLATTDPLTGVGNRRHFLDLAATELSRVQRHDRKLSVIMFDLDHFKRINDGYGHGVGDDAIKAVADSCVATLRDIDVVGRMGGEEFAIMLPETELEPALEVAKRLHDKIGEITIRTDRGTLTLTASFGVAQVKEEDMDIDAALRRADAAMYQAKEAGRDRVFVGD</sequence>
<dbReference type="SUPFAM" id="SSF55785">
    <property type="entry name" value="PYP-like sensor domain (PAS domain)"/>
    <property type="match status" value="1"/>
</dbReference>
<dbReference type="SMART" id="SM00267">
    <property type="entry name" value="GGDEF"/>
    <property type="match status" value="1"/>
</dbReference>
<dbReference type="SMART" id="SM00091">
    <property type="entry name" value="PAS"/>
    <property type="match status" value="1"/>
</dbReference>
<gene>
    <name evidence="7" type="ORF">CU669_15930</name>
</gene>
<dbReference type="NCBIfam" id="TIGR00254">
    <property type="entry name" value="GGDEF"/>
    <property type="match status" value="1"/>
</dbReference>
<dbReference type="InterPro" id="IPR043128">
    <property type="entry name" value="Rev_trsase/Diguanyl_cyclase"/>
</dbReference>
<dbReference type="EMBL" id="PGTO01000015">
    <property type="protein sequence ID" value="RAU20919.1"/>
    <property type="molecule type" value="Genomic_DNA"/>
</dbReference>
<dbReference type="EC" id="2.7.7.65" evidence="1"/>
<dbReference type="InterPro" id="IPR029787">
    <property type="entry name" value="Nucleotide_cyclase"/>
</dbReference>
<dbReference type="AlphaFoldDB" id="A0A364NV09"/>
<evidence type="ECO:0000256" key="1">
    <source>
        <dbReference type="ARBA" id="ARBA00012528"/>
    </source>
</evidence>
<dbReference type="InterPro" id="IPR001610">
    <property type="entry name" value="PAC"/>
</dbReference>
<proteinExistence type="predicted"/>
<evidence type="ECO:0000259" key="6">
    <source>
        <dbReference type="PROSITE" id="PS50887"/>
    </source>
</evidence>
<evidence type="ECO:0000313" key="8">
    <source>
        <dbReference type="Proteomes" id="UP000251075"/>
    </source>
</evidence>
<dbReference type="Pfam" id="PF00990">
    <property type="entry name" value="GGDEF"/>
    <property type="match status" value="1"/>
</dbReference>
<dbReference type="InterPro" id="IPR000014">
    <property type="entry name" value="PAS"/>
</dbReference>
<feature type="domain" description="PAC" evidence="5">
    <location>
        <begin position="407"/>
        <end position="459"/>
    </location>
</feature>
<organism evidence="7 8">
    <name type="scientific">Paramagnetospirillum kuznetsovii</name>
    <dbReference type="NCBI Taxonomy" id="2053833"/>
    <lineage>
        <taxon>Bacteria</taxon>
        <taxon>Pseudomonadati</taxon>
        <taxon>Pseudomonadota</taxon>
        <taxon>Alphaproteobacteria</taxon>
        <taxon>Rhodospirillales</taxon>
        <taxon>Magnetospirillaceae</taxon>
        <taxon>Paramagnetospirillum</taxon>
    </lineage>
</organism>
<dbReference type="PROSITE" id="PS50113">
    <property type="entry name" value="PAC"/>
    <property type="match status" value="1"/>
</dbReference>
<dbReference type="FunFam" id="3.30.70.270:FF:000001">
    <property type="entry name" value="Diguanylate cyclase domain protein"/>
    <property type="match status" value="1"/>
</dbReference>
<dbReference type="NCBIfam" id="TIGR00229">
    <property type="entry name" value="sensory_box"/>
    <property type="match status" value="1"/>
</dbReference>
<dbReference type="GO" id="GO:1902201">
    <property type="term" value="P:negative regulation of bacterial-type flagellum-dependent cell motility"/>
    <property type="evidence" value="ECO:0007669"/>
    <property type="project" value="TreeGrafter"/>
</dbReference>
<dbReference type="Proteomes" id="UP000251075">
    <property type="component" value="Unassembled WGS sequence"/>
</dbReference>
<reference evidence="7 8" key="1">
    <citation type="submission" date="2017-11" db="EMBL/GenBank/DDBJ databases">
        <title>Draft genome sequence of magnetotactic bacterium Magnetospirillum kuznetsovii LBB-42.</title>
        <authorList>
            <person name="Grouzdev D.S."/>
            <person name="Rysina M.S."/>
            <person name="Baslerov R.V."/>
            <person name="Koziaeva V."/>
        </authorList>
    </citation>
    <scope>NUCLEOTIDE SEQUENCE [LARGE SCALE GENOMIC DNA]</scope>
    <source>
        <strain evidence="7 8">LBB-42</strain>
    </source>
</reference>
<keyword evidence="3" id="KW-1133">Transmembrane helix</keyword>
<feature type="domain" description="GGDEF" evidence="6">
    <location>
        <begin position="491"/>
        <end position="623"/>
    </location>
</feature>
<dbReference type="Gene3D" id="3.30.70.270">
    <property type="match status" value="1"/>
</dbReference>
<comment type="catalytic activity">
    <reaction evidence="2">
        <text>2 GTP = 3',3'-c-di-GMP + 2 diphosphate</text>
        <dbReference type="Rhea" id="RHEA:24898"/>
        <dbReference type="ChEBI" id="CHEBI:33019"/>
        <dbReference type="ChEBI" id="CHEBI:37565"/>
        <dbReference type="ChEBI" id="CHEBI:58805"/>
        <dbReference type="EC" id="2.7.7.65"/>
    </reaction>
</comment>
<name>A0A364NV09_9PROT</name>
<dbReference type="RefSeq" id="WP_112146487.1">
    <property type="nucleotide sequence ID" value="NZ_PGTO01000015.1"/>
</dbReference>
<dbReference type="GO" id="GO:0043709">
    <property type="term" value="P:cell adhesion involved in single-species biofilm formation"/>
    <property type="evidence" value="ECO:0007669"/>
    <property type="project" value="TreeGrafter"/>
</dbReference>
<dbReference type="CDD" id="cd01949">
    <property type="entry name" value="GGDEF"/>
    <property type="match status" value="1"/>
</dbReference>
<dbReference type="Pfam" id="PF08448">
    <property type="entry name" value="PAS_4"/>
    <property type="match status" value="1"/>
</dbReference>
<dbReference type="Gene3D" id="3.30.450.20">
    <property type="entry name" value="PAS domain"/>
    <property type="match status" value="3"/>
</dbReference>
<dbReference type="CDD" id="cd12914">
    <property type="entry name" value="PDC1_DGC_like"/>
    <property type="match status" value="1"/>
</dbReference>
<dbReference type="PROSITE" id="PS50112">
    <property type="entry name" value="PAS"/>
    <property type="match status" value="1"/>
</dbReference>
<keyword evidence="8" id="KW-1185">Reference proteome</keyword>
<dbReference type="InterPro" id="IPR013656">
    <property type="entry name" value="PAS_4"/>
</dbReference>
<dbReference type="GO" id="GO:0005886">
    <property type="term" value="C:plasma membrane"/>
    <property type="evidence" value="ECO:0007669"/>
    <property type="project" value="TreeGrafter"/>
</dbReference>
<keyword evidence="3" id="KW-0472">Membrane</keyword>
<dbReference type="PROSITE" id="PS50887">
    <property type="entry name" value="GGDEF"/>
    <property type="match status" value="1"/>
</dbReference>
<dbReference type="SMART" id="SM00086">
    <property type="entry name" value="PAC"/>
    <property type="match status" value="1"/>
</dbReference>
<dbReference type="InterPro" id="IPR000160">
    <property type="entry name" value="GGDEF_dom"/>
</dbReference>
<evidence type="ECO:0000313" key="7">
    <source>
        <dbReference type="EMBL" id="RAU20919.1"/>
    </source>
</evidence>
<dbReference type="InterPro" id="IPR000700">
    <property type="entry name" value="PAS-assoc_C"/>
</dbReference>
<protein>
    <recommendedName>
        <fullName evidence="1">diguanylate cyclase</fullName>
        <ecNumber evidence="1">2.7.7.65</ecNumber>
    </recommendedName>
</protein>
<dbReference type="InterPro" id="IPR035965">
    <property type="entry name" value="PAS-like_dom_sf"/>
</dbReference>
<dbReference type="GO" id="GO:0052621">
    <property type="term" value="F:diguanylate cyclase activity"/>
    <property type="evidence" value="ECO:0007669"/>
    <property type="project" value="UniProtKB-EC"/>
</dbReference>
<evidence type="ECO:0000256" key="2">
    <source>
        <dbReference type="ARBA" id="ARBA00034247"/>
    </source>
</evidence>
<dbReference type="InterPro" id="IPR050469">
    <property type="entry name" value="Diguanylate_Cyclase"/>
</dbReference>
<dbReference type="PANTHER" id="PTHR45138">
    <property type="entry name" value="REGULATORY COMPONENTS OF SENSORY TRANSDUCTION SYSTEM"/>
    <property type="match status" value="1"/>
</dbReference>
<dbReference type="CDD" id="cd00130">
    <property type="entry name" value="PAS"/>
    <property type="match status" value="1"/>
</dbReference>
<feature type="domain" description="PAS" evidence="4">
    <location>
        <begin position="341"/>
        <end position="385"/>
    </location>
</feature>
<dbReference type="SUPFAM" id="SSF55073">
    <property type="entry name" value="Nucleotide cyclase"/>
    <property type="match status" value="1"/>
</dbReference>
<keyword evidence="3" id="KW-0812">Transmembrane</keyword>
<evidence type="ECO:0000259" key="5">
    <source>
        <dbReference type="PROSITE" id="PS50113"/>
    </source>
</evidence>
<accession>A0A364NV09</accession>
<feature type="transmembrane region" description="Helical" evidence="3">
    <location>
        <begin position="17"/>
        <end position="37"/>
    </location>
</feature>